<keyword evidence="7 8" id="KW-0472">Membrane</keyword>
<feature type="domain" description="Major facilitator superfamily (MFS) profile" evidence="9">
    <location>
        <begin position="16"/>
        <end position="471"/>
    </location>
</feature>
<comment type="similarity">
    <text evidence="2 8">Belongs to the major facilitator superfamily. Nitrate/nitrite porter (TC 2.A.1.8) family.</text>
</comment>
<feature type="transmembrane region" description="Helical" evidence="8">
    <location>
        <begin position="421"/>
        <end position="442"/>
    </location>
</feature>
<dbReference type="Gene3D" id="1.20.1250.20">
    <property type="entry name" value="MFS general substrate transporter like domains"/>
    <property type="match status" value="2"/>
</dbReference>
<feature type="transmembrane region" description="Helical" evidence="8">
    <location>
        <begin position="293"/>
        <end position="312"/>
    </location>
</feature>
<feature type="transmembrane region" description="Helical" evidence="8">
    <location>
        <begin position="175"/>
        <end position="194"/>
    </location>
</feature>
<comment type="caution">
    <text evidence="10">The sequence shown here is derived from an EMBL/GenBank/DDBJ whole genome shotgun (WGS) entry which is preliminary data.</text>
</comment>
<evidence type="ECO:0000256" key="6">
    <source>
        <dbReference type="ARBA" id="ARBA00023063"/>
    </source>
</evidence>
<dbReference type="GO" id="GO:0042128">
    <property type="term" value="P:nitrate assimilation"/>
    <property type="evidence" value="ECO:0007669"/>
    <property type="project" value="UniProtKB-UniRule"/>
</dbReference>
<dbReference type="OrthoDB" id="9773404at2"/>
<feature type="transmembrane region" description="Helical" evidence="8">
    <location>
        <begin position="385"/>
        <end position="409"/>
    </location>
</feature>
<dbReference type="SUPFAM" id="SSF103473">
    <property type="entry name" value="MFS general substrate transporter"/>
    <property type="match status" value="1"/>
</dbReference>
<dbReference type="RefSeq" id="WP_109983106.1">
    <property type="nucleotide sequence ID" value="NZ_QGTD01000004.1"/>
</dbReference>
<dbReference type="InterPro" id="IPR044772">
    <property type="entry name" value="NO3_transporter"/>
</dbReference>
<dbReference type="AlphaFoldDB" id="A0A317L2D8"/>
<dbReference type="Pfam" id="PF07690">
    <property type="entry name" value="MFS_1"/>
    <property type="match status" value="2"/>
</dbReference>
<keyword evidence="5 8" id="KW-1133">Transmembrane helix</keyword>
<proteinExistence type="inferred from homology"/>
<keyword evidence="3 8" id="KW-0813">Transport</keyword>
<dbReference type="Proteomes" id="UP000245624">
    <property type="component" value="Unassembled WGS sequence"/>
</dbReference>
<feature type="transmembrane region" description="Helical" evidence="8">
    <location>
        <begin position="215"/>
        <end position="240"/>
    </location>
</feature>
<feature type="transmembrane region" description="Helical" evidence="8">
    <location>
        <begin position="361"/>
        <end position="379"/>
    </location>
</feature>
<evidence type="ECO:0000313" key="11">
    <source>
        <dbReference type="Proteomes" id="UP000245624"/>
    </source>
</evidence>
<keyword evidence="8" id="KW-1003">Cell membrane</keyword>
<protein>
    <recommendedName>
        <fullName evidence="8">Nitrate/nitrite transporter</fullName>
    </recommendedName>
</protein>
<evidence type="ECO:0000256" key="8">
    <source>
        <dbReference type="RuleBase" id="RU366033"/>
    </source>
</evidence>
<comment type="subcellular location">
    <subcellularLocation>
        <location evidence="1 8">Cell membrane</location>
        <topology evidence="1 8">Multi-pass membrane protein</topology>
    </subcellularLocation>
</comment>
<reference evidence="10 11" key="1">
    <citation type="submission" date="2018-05" db="EMBL/GenBank/DDBJ databases">
        <title>Genomic analysis of Gracilibacillus dipsosauri DD1 reveals novel features of a salt-tolerant amylase.</title>
        <authorList>
            <person name="Deutch C.E."/>
            <person name="Yang S."/>
        </authorList>
    </citation>
    <scope>NUCLEOTIDE SEQUENCE [LARGE SCALE GENOMIC DNA]</scope>
    <source>
        <strain evidence="10 11">DD1</strain>
    </source>
</reference>
<dbReference type="PROSITE" id="PS50850">
    <property type="entry name" value="MFS"/>
    <property type="match status" value="1"/>
</dbReference>
<feature type="transmembrane region" description="Helical" evidence="8">
    <location>
        <begin position="53"/>
        <end position="71"/>
    </location>
</feature>
<dbReference type="InterPro" id="IPR020846">
    <property type="entry name" value="MFS_dom"/>
</dbReference>
<dbReference type="NCBIfam" id="TIGR00886">
    <property type="entry name" value="2A0108"/>
    <property type="match status" value="1"/>
</dbReference>
<evidence type="ECO:0000256" key="7">
    <source>
        <dbReference type="ARBA" id="ARBA00023136"/>
    </source>
</evidence>
<comment type="caution">
    <text evidence="8">Lacks conserved residue(s) required for the propagation of feature annotation.</text>
</comment>
<accession>A0A317L2D8</accession>
<keyword evidence="6 8" id="KW-0534">Nitrate assimilation</keyword>
<feature type="transmembrane region" description="Helical" evidence="8">
    <location>
        <begin position="448"/>
        <end position="467"/>
    </location>
</feature>
<dbReference type="GO" id="GO:0015113">
    <property type="term" value="F:nitrite transmembrane transporter activity"/>
    <property type="evidence" value="ECO:0007669"/>
    <property type="project" value="InterPro"/>
</dbReference>
<dbReference type="GO" id="GO:0015112">
    <property type="term" value="F:nitrate transmembrane transporter activity"/>
    <property type="evidence" value="ECO:0007669"/>
    <property type="project" value="UniProtKB-UniRule"/>
</dbReference>
<gene>
    <name evidence="10" type="ORF">DLJ74_01795</name>
</gene>
<feature type="transmembrane region" description="Helical" evidence="8">
    <location>
        <begin position="21"/>
        <end position="41"/>
    </location>
</feature>
<evidence type="ECO:0000256" key="1">
    <source>
        <dbReference type="ARBA" id="ARBA00004651"/>
    </source>
</evidence>
<evidence type="ECO:0000256" key="2">
    <source>
        <dbReference type="ARBA" id="ARBA00008432"/>
    </source>
</evidence>
<dbReference type="EMBL" id="QGTD01000004">
    <property type="protein sequence ID" value="PWU69683.1"/>
    <property type="molecule type" value="Genomic_DNA"/>
</dbReference>
<evidence type="ECO:0000256" key="3">
    <source>
        <dbReference type="ARBA" id="ARBA00022448"/>
    </source>
</evidence>
<dbReference type="InterPro" id="IPR011701">
    <property type="entry name" value="MFS"/>
</dbReference>
<keyword evidence="11" id="KW-1185">Reference proteome</keyword>
<evidence type="ECO:0000256" key="5">
    <source>
        <dbReference type="ARBA" id="ARBA00022989"/>
    </source>
</evidence>
<name>A0A317L2D8_9BACI</name>
<sequence>MTIKDLFSFKSERIKVLHFTWFAFFVSFFAWFSMAPLATTMMENMDWLTAEHLAALGICNVVLTIPARIIIGQLLDKWGPRIVFSGLLITMSLPTIIFAFGDTWIQLMISRLVLGSIGASFVIGIRMVAEWFPPKHVGFAEGIYGGWGNFGSAAAAILLPWLALTVFAGDNGYRYALAFTGVVCFLYGILYYFVVRDTPKGKKLVRPKRTAALEVSSWGDLIQLMIWTLPLGGAVAISAWRLEGLGFISKPILYVVYTVILIVLFYQLYTILKINIPILKKGVPKEDRYKFRNVVALNSTYFANFGAELAIVSMLPMFFQLTFSLSAAQAGLIASSFAFVNLLARPLGGVLSDRLGSRRKVMLVYMIGISIGLLLMGFINSSWPLAFAVAITIITSMFIQGAEGATFAVIPLIKKRITGQIAGMSGAYGNVGSTVYLTLYTFVSAQQFFFLLATGAIISFIICYFMLDEPKNSFAENYYLTEEELVEANQIVAPVRKSM</sequence>
<feature type="transmembrane region" description="Helical" evidence="8">
    <location>
        <begin position="252"/>
        <end position="272"/>
    </location>
</feature>
<feature type="transmembrane region" description="Helical" evidence="8">
    <location>
        <begin position="107"/>
        <end position="129"/>
    </location>
</feature>
<organism evidence="10 11">
    <name type="scientific">Gracilibacillus dipsosauri</name>
    <dbReference type="NCBI Taxonomy" id="178340"/>
    <lineage>
        <taxon>Bacteria</taxon>
        <taxon>Bacillati</taxon>
        <taxon>Bacillota</taxon>
        <taxon>Bacilli</taxon>
        <taxon>Bacillales</taxon>
        <taxon>Bacillaceae</taxon>
        <taxon>Gracilibacillus</taxon>
    </lineage>
</organism>
<keyword evidence="4 8" id="KW-0812">Transmembrane</keyword>
<dbReference type="InterPro" id="IPR036259">
    <property type="entry name" value="MFS_trans_sf"/>
</dbReference>
<evidence type="ECO:0000313" key="10">
    <source>
        <dbReference type="EMBL" id="PWU69683.1"/>
    </source>
</evidence>
<dbReference type="InterPro" id="IPR004737">
    <property type="entry name" value="NO3_transporter_NarK/NarU-like"/>
</dbReference>
<dbReference type="PANTHER" id="PTHR23515">
    <property type="entry name" value="HIGH-AFFINITY NITRATE TRANSPORTER 2.3"/>
    <property type="match status" value="1"/>
</dbReference>
<feature type="transmembrane region" description="Helical" evidence="8">
    <location>
        <begin position="83"/>
        <end position="101"/>
    </location>
</feature>
<feature type="transmembrane region" description="Helical" evidence="8">
    <location>
        <begin position="150"/>
        <end position="169"/>
    </location>
</feature>
<feature type="transmembrane region" description="Helical" evidence="8">
    <location>
        <begin position="318"/>
        <end position="340"/>
    </location>
</feature>
<evidence type="ECO:0000256" key="4">
    <source>
        <dbReference type="ARBA" id="ARBA00022692"/>
    </source>
</evidence>
<evidence type="ECO:0000259" key="9">
    <source>
        <dbReference type="PROSITE" id="PS50850"/>
    </source>
</evidence>
<dbReference type="GO" id="GO:0005886">
    <property type="term" value="C:plasma membrane"/>
    <property type="evidence" value="ECO:0007669"/>
    <property type="project" value="UniProtKB-SubCell"/>
</dbReference>